<feature type="active site" evidence="5">
    <location>
        <position position="134"/>
    </location>
</feature>
<dbReference type="InterPro" id="IPR006026">
    <property type="entry name" value="Peptidase_Metallo"/>
</dbReference>
<dbReference type="Pfam" id="PF00413">
    <property type="entry name" value="Peptidase_M10"/>
    <property type="match status" value="1"/>
</dbReference>
<evidence type="ECO:0000256" key="3">
    <source>
        <dbReference type="ARBA" id="ARBA00022801"/>
    </source>
</evidence>
<dbReference type="STRING" id="97331.A0A436ZQU8"/>
<evidence type="ECO:0000259" key="8">
    <source>
        <dbReference type="SMART" id="SM00235"/>
    </source>
</evidence>
<dbReference type="RefSeq" id="XP_067486831.1">
    <property type="nucleotide sequence ID" value="XM_067638998.1"/>
</dbReference>
<feature type="domain" description="Peptidase metallopeptidase" evidence="8">
    <location>
        <begin position="24"/>
        <end position="178"/>
    </location>
</feature>
<evidence type="ECO:0000256" key="5">
    <source>
        <dbReference type="PIRSR" id="PIRSR621190-1"/>
    </source>
</evidence>
<feature type="binding site" evidence="6">
    <location>
        <position position="133"/>
    </location>
    <ligand>
        <name>Zn(2+)</name>
        <dbReference type="ChEBI" id="CHEBI:29105"/>
        <label>2</label>
        <note>catalytic</note>
    </ligand>
</feature>
<dbReference type="VEuPathDB" id="FungiDB:DFL_009156"/>
<feature type="binding site" evidence="6">
    <location>
        <position position="151"/>
    </location>
    <ligand>
        <name>Zn(2+)</name>
        <dbReference type="ChEBI" id="CHEBI:29105"/>
        <label>2</label>
        <note>catalytic</note>
    </ligand>
</feature>
<dbReference type="Proteomes" id="UP000283090">
    <property type="component" value="Unassembled WGS sequence"/>
</dbReference>
<dbReference type="GO" id="GO:0031012">
    <property type="term" value="C:extracellular matrix"/>
    <property type="evidence" value="ECO:0007669"/>
    <property type="project" value="InterPro"/>
</dbReference>
<dbReference type="PANTHER" id="PTHR10201">
    <property type="entry name" value="MATRIX METALLOPROTEINASE"/>
    <property type="match status" value="1"/>
</dbReference>
<name>A0A436ZQU8_ARTFL</name>
<dbReference type="SMART" id="SM00235">
    <property type="entry name" value="ZnMc"/>
    <property type="match status" value="1"/>
</dbReference>
<feature type="binding site" evidence="6">
    <location>
        <position position="143"/>
    </location>
    <ligand>
        <name>Zn(2+)</name>
        <dbReference type="ChEBI" id="CHEBI:29105"/>
        <label>2</label>
        <note>catalytic</note>
    </ligand>
</feature>
<gene>
    <name evidence="9" type="ORF">DFL_009156</name>
</gene>
<keyword evidence="10" id="KW-1185">Reference proteome</keyword>
<protein>
    <recommendedName>
        <fullName evidence="8">Peptidase metallopeptidase domain-containing protein</fullName>
    </recommendedName>
</protein>
<evidence type="ECO:0000256" key="7">
    <source>
        <dbReference type="SAM" id="MobiDB-lite"/>
    </source>
</evidence>
<dbReference type="GeneID" id="93591467"/>
<proteinExistence type="predicted"/>
<evidence type="ECO:0000256" key="1">
    <source>
        <dbReference type="ARBA" id="ARBA00022670"/>
    </source>
</evidence>
<feature type="binding site" evidence="6">
    <location>
        <position position="137"/>
    </location>
    <ligand>
        <name>Zn(2+)</name>
        <dbReference type="ChEBI" id="CHEBI:29105"/>
        <label>2</label>
        <note>catalytic</note>
    </ligand>
</feature>
<comment type="caution">
    <text evidence="9">The sequence shown here is derived from an EMBL/GenBank/DDBJ whole genome shotgun (WGS) entry which is preliminary data.</text>
</comment>
<dbReference type="InterPro" id="IPR001818">
    <property type="entry name" value="Pept_M10_metallopeptidase"/>
</dbReference>
<dbReference type="SUPFAM" id="SSF81995">
    <property type="entry name" value="beta-sandwich domain of Sec23/24"/>
    <property type="match status" value="1"/>
</dbReference>
<dbReference type="InterPro" id="IPR021190">
    <property type="entry name" value="Pept_M10A"/>
</dbReference>
<dbReference type="InterPro" id="IPR024079">
    <property type="entry name" value="MetalloPept_cat_dom_sf"/>
</dbReference>
<dbReference type="SUPFAM" id="SSF55486">
    <property type="entry name" value="Metalloproteases ('zincins'), catalytic domain"/>
    <property type="match status" value="1"/>
</dbReference>
<evidence type="ECO:0000313" key="10">
    <source>
        <dbReference type="Proteomes" id="UP000283090"/>
    </source>
</evidence>
<keyword evidence="2 6" id="KW-0479">Metal-binding</keyword>
<evidence type="ECO:0000256" key="6">
    <source>
        <dbReference type="PIRSR" id="PIRSR621190-2"/>
    </source>
</evidence>
<accession>A0A436ZQU8</accession>
<sequence>MCGGYADGKRPSCSGANICKRQYGGRAWPNGFAFRYQVQGVLPGSDQATMEASFERAWSKWARVCPYTFQKANGDANVTISVVGANDQFFLQNPQTQAYANIGPQGGDQSYVRFKGPAFGEWTPSAIHTLFLHEFGHVLGLSHANDPNSIMSAFINNMFSERELTNDDIVRMQSVLNSSGLSSPNNGQQINNNVPQNNYNNGQNYYQTPNQNQQNNYQTPNQNQQNYYYNYPAQNQNQNYYYYYNYPSQGYSYYKRSVAAAKNSSAGGERPKNRWKRYQEIESKKSPIVTCICIATICCLSSAGLSRLGPCYLSHISQSFKMHISNIITLGASLLPLLASAATLTVPAQMAGATDIPDFSNPYHRPSFDEHLFPPPGVIIDKSEKALKKRQKGAANFIVHMCRDTTQSSCDAVWVSAAQYCYDNEHWFGWSGDPGTFLSAKIEGTMCCAFYADKTCNKAGGHVGWLAQICEADSGDGLLIKGGTAFSWMCNMPYGSANVKMDSSPADVSAVPGAGNTGAAVATQYAP</sequence>
<reference evidence="9 10" key="1">
    <citation type="submission" date="2019-01" db="EMBL/GenBank/DDBJ databases">
        <title>Intercellular communication is required for trap formation in the nematode-trapping fungus Duddingtonia flagrans.</title>
        <authorList>
            <person name="Youssar L."/>
            <person name="Wernet V."/>
            <person name="Hensel N."/>
            <person name="Hildebrandt H.-G."/>
            <person name="Fischer R."/>
        </authorList>
    </citation>
    <scope>NUCLEOTIDE SEQUENCE [LARGE SCALE GENOMIC DNA]</scope>
    <source>
        <strain evidence="9 10">CBS H-5679</strain>
    </source>
</reference>
<dbReference type="GO" id="GO:0008270">
    <property type="term" value="F:zinc ion binding"/>
    <property type="evidence" value="ECO:0007669"/>
    <property type="project" value="InterPro"/>
</dbReference>
<evidence type="ECO:0000256" key="4">
    <source>
        <dbReference type="ARBA" id="ARBA00022833"/>
    </source>
</evidence>
<feature type="region of interest" description="Disordered" evidence="7">
    <location>
        <begin position="177"/>
        <end position="221"/>
    </location>
</feature>
<feature type="binding site" evidence="6">
    <location>
        <position position="87"/>
    </location>
    <ligand>
        <name>Zn(2+)</name>
        <dbReference type="ChEBI" id="CHEBI:29105"/>
        <label>1</label>
    </ligand>
</feature>
<dbReference type="GO" id="GO:0004222">
    <property type="term" value="F:metalloendopeptidase activity"/>
    <property type="evidence" value="ECO:0007669"/>
    <property type="project" value="InterPro"/>
</dbReference>
<evidence type="ECO:0000313" key="9">
    <source>
        <dbReference type="EMBL" id="RVD81287.1"/>
    </source>
</evidence>
<dbReference type="PRINTS" id="PR00138">
    <property type="entry name" value="MATRIXIN"/>
</dbReference>
<dbReference type="EMBL" id="SAEB01000012">
    <property type="protein sequence ID" value="RVD81287.1"/>
    <property type="molecule type" value="Genomic_DNA"/>
</dbReference>
<evidence type="ECO:0000256" key="2">
    <source>
        <dbReference type="ARBA" id="ARBA00022723"/>
    </source>
</evidence>
<dbReference type="AlphaFoldDB" id="A0A436ZQU8"/>
<keyword evidence="1" id="KW-0645">Protease</keyword>
<keyword evidence="3" id="KW-0378">Hydrolase</keyword>
<dbReference type="OrthoDB" id="5281155at2759"/>
<dbReference type="GO" id="GO:0006508">
    <property type="term" value="P:proteolysis"/>
    <property type="evidence" value="ECO:0007669"/>
    <property type="project" value="UniProtKB-KW"/>
</dbReference>
<comment type="cofactor">
    <cofactor evidence="6">
        <name>Zn(2+)</name>
        <dbReference type="ChEBI" id="CHEBI:29105"/>
    </cofactor>
    <text evidence="6">Binds 2 Zn(2+) ions per subunit.</text>
</comment>
<organism evidence="9 10">
    <name type="scientific">Arthrobotrys flagrans</name>
    <name type="common">Nematode-trapping fungus</name>
    <name type="synonym">Trichothecium flagrans</name>
    <dbReference type="NCBI Taxonomy" id="97331"/>
    <lineage>
        <taxon>Eukaryota</taxon>
        <taxon>Fungi</taxon>
        <taxon>Dikarya</taxon>
        <taxon>Ascomycota</taxon>
        <taxon>Pezizomycotina</taxon>
        <taxon>Orbiliomycetes</taxon>
        <taxon>Orbiliales</taxon>
        <taxon>Orbiliaceae</taxon>
        <taxon>Arthrobotrys</taxon>
    </lineage>
</organism>
<keyword evidence="4 6" id="KW-0862">Zinc</keyword>
<dbReference type="Gene3D" id="3.40.390.10">
    <property type="entry name" value="Collagenase (Catalytic Domain)"/>
    <property type="match status" value="1"/>
</dbReference>